<evidence type="ECO:0000313" key="2">
    <source>
        <dbReference type="Proteomes" id="UP001237869"/>
    </source>
</evidence>
<accession>A0AAJ6JXR3</accession>
<dbReference type="SUPFAM" id="SSF56784">
    <property type="entry name" value="HAD-like"/>
    <property type="match status" value="1"/>
</dbReference>
<evidence type="ECO:0000313" key="1">
    <source>
        <dbReference type="EMBL" id="WGS67282.1"/>
    </source>
</evidence>
<proteinExistence type="predicted"/>
<dbReference type="InterPro" id="IPR036412">
    <property type="entry name" value="HAD-like_sf"/>
</dbReference>
<protein>
    <recommendedName>
        <fullName evidence="3">Haloacid dehalogenase-like hydrolase</fullName>
    </recommendedName>
</protein>
<dbReference type="EMBL" id="CP092148">
    <property type="protein sequence ID" value="WGS67282.1"/>
    <property type="molecule type" value="Genomic_DNA"/>
</dbReference>
<dbReference type="AlphaFoldDB" id="A0AAJ6JXR3"/>
<organism evidence="1 2">
    <name type="scientific">Carsonella ruddii</name>
    <dbReference type="NCBI Taxonomy" id="114186"/>
    <lineage>
        <taxon>Bacteria</taxon>
        <taxon>Pseudomonadati</taxon>
        <taxon>Pseudomonadota</taxon>
        <taxon>Gammaproteobacteria</taxon>
        <taxon>Oceanospirillales</taxon>
        <taxon>Halomonadaceae</taxon>
        <taxon>Zymobacter group</taxon>
        <taxon>Candidatus Carsonella</taxon>
    </lineage>
</organism>
<sequence>MFKIKFINMFKFLFDYDNTILNCDSDFLWGKIIEKINIFKKKNINNIFYVLYEKRKINNYCYFFYLKKFFLNIKKIKIIFNYVLKIFQNNNYFLFKLFSISTSTNFFLIENKKKILNKYFLCTNFKIININYKKNLNILNINCKKKIFISDSINDLYFYFFNKKNIIYNPDKYFYLFKYNKIFNKKNY</sequence>
<reference evidence="1" key="1">
    <citation type="submission" date="2022-02" db="EMBL/GenBank/DDBJ databases">
        <title>Long-read sequencing of the primary endosymbionts of Cacopsylla melanoneura.</title>
        <authorList>
            <person name="Dittmer J."/>
            <person name="Corretto E."/>
            <person name="Stauffer C."/>
            <person name="Schuler H."/>
        </authorList>
    </citation>
    <scope>NUCLEOTIDE SEQUENCE</scope>
    <source>
        <strain evidence="1">Cmel4</strain>
    </source>
</reference>
<dbReference type="RefSeq" id="WP_280956227.1">
    <property type="nucleotide sequence ID" value="NZ_CP092148.1"/>
</dbReference>
<dbReference type="Proteomes" id="UP001237869">
    <property type="component" value="Chromosome"/>
</dbReference>
<name>A0AAJ6JXR3_CARRU</name>
<gene>
    <name evidence="1" type="ORF">MEJ65_00175</name>
</gene>
<evidence type="ECO:0008006" key="3">
    <source>
        <dbReference type="Google" id="ProtNLM"/>
    </source>
</evidence>